<evidence type="ECO:0000256" key="1">
    <source>
        <dbReference type="ARBA" id="ARBA00001946"/>
    </source>
</evidence>
<dbReference type="SUPFAM" id="SSF55811">
    <property type="entry name" value="Nudix"/>
    <property type="match status" value="1"/>
</dbReference>
<dbReference type="Gene3D" id="3.90.79.10">
    <property type="entry name" value="Nucleoside Triphosphate Pyrophosphohydrolase"/>
    <property type="match status" value="1"/>
</dbReference>
<keyword evidence="4" id="KW-0460">Magnesium</keyword>
<sequence length="126" mass="14112">MHKGKPQILVILSSKKKHFVVPKGIKEPGLSPRESAAQEAWEEAGVEGDVGDTALGSYRYQKWGATCIVKVYPMRVTREIPEHEWEESHRGRQWVTPKQATKRLKQAELAPLVKALAKQLGALSET</sequence>
<dbReference type="PANTHER" id="PTHR12629">
    <property type="entry name" value="DIPHOSPHOINOSITOL POLYPHOSPHATE PHOSPHOHYDROLASE"/>
    <property type="match status" value="1"/>
</dbReference>
<feature type="domain" description="Nudix hydrolase" evidence="5">
    <location>
        <begin position="1"/>
        <end position="117"/>
    </location>
</feature>
<evidence type="ECO:0000259" key="5">
    <source>
        <dbReference type="PROSITE" id="PS51462"/>
    </source>
</evidence>
<gene>
    <name evidence="6" type="ORF">DIZ78_13365</name>
</gene>
<comment type="caution">
    <text evidence="6">The sequence shown here is derived from an EMBL/GenBank/DDBJ whole genome shotgun (WGS) entry which is preliminary data.</text>
</comment>
<organism evidence="6 7">
    <name type="scientific">endosymbiont of Escarpia spicata</name>
    <dbReference type="NCBI Taxonomy" id="2200908"/>
    <lineage>
        <taxon>Bacteria</taxon>
        <taxon>Pseudomonadati</taxon>
        <taxon>Pseudomonadota</taxon>
        <taxon>Gammaproteobacteria</taxon>
        <taxon>sulfur-oxidizing symbionts</taxon>
    </lineage>
</organism>
<dbReference type="GO" id="GO:0005737">
    <property type="term" value="C:cytoplasm"/>
    <property type="evidence" value="ECO:0007669"/>
    <property type="project" value="TreeGrafter"/>
</dbReference>
<dbReference type="EMBL" id="QFXE01000018">
    <property type="protein sequence ID" value="RDH83666.1"/>
    <property type="molecule type" value="Genomic_DNA"/>
</dbReference>
<dbReference type="AlphaFoldDB" id="A0A370DHM8"/>
<evidence type="ECO:0000256" key="4">
    <source>
        <dbReference type="ARBA" id="ARBA00022842"/>
    </source>
</evidence>
<evidence type="ECO:0000313" key="6">
    <source>
        <dbReference type="EMBL" id="RDH83666.1"/>
    </source>
</evidence>
<dbReference type="CDD" id="cd04666">
    <property type="entry name" value="NUDIX_DIPP2_like_Nudt4"/>
    <property type="match status" value="1"/>
</dbReference>
<reference evidence="6 7" key="1">
    <citation type="journal article" date="2018" name="ISME J.">
        <title>Endosymbiont genomes yield clues of tubeworm success.</title>
        <authorList>
            <person name="Li Y."/>
            <person name="Liles M.R."/>
            <person name="Halanych K.M."/>
        </authorList>
    </citation>
    <scope>NUCLEOTIDE SEQUENCE [LARGE SCALE GENOMIC DNA]</scope>
    <source>
        <strain evidence="6">A1462</strain>
    </source>
</reference>
<dbReference type="PANTHER" id="PTHR12629:SF0">
    <property type="entry name" value="DIPHOSPHOINOSITOL-POLYPHOSPHATE DIPHOSPHATASE"/>
    <property type="match status" value="1"/>
</dbReference>
<keyword evidence="3 6" id="KW-0378">Hydrolase</keyword>
<dbReference type="InterPro" id="IPR015797">
    <property type="entry name" value="NUDIX_hydrolase-like_dom_sf"/>
</dbReference>
<dbReference type="InterPro" id="IPR000086">
    <property type="entry name" value="NUDIX_hydrolase_dom"/>
</dbReference>
<dbReference type="PROSITE" id="PS51462">
    <property type="entry name" value="NUDIX"/>
    <property type="match status" value="1"/>
</dbReference>
<dbReference type="GO" id="GO:0016462">
    <property type="term" value="F:pyrophosphatase activity"/>
    <property type="evidence" value="ECO:0007669"/>
    <property type="project" value="InterPro"/>
</dbReference>
<evidence type="ECO:0000256" key="2">
    <source>
        <dbReference type="ARBA" id="ARBA00022723"/>
    </source>
</evidence>
<proteinExistence type="predicted"/>
<dbReference type="InterPro" id="IPR047198">
    <property type="entry name" value="DDP-like_NUDIX"/>
</dbReference>
<evidence type="ECO:0000256" key="3">
    <source>
        <dbReference type="ARBA" id="ARBA00022801"/>
    </source>
</evidence>
<name>A0A370DHM8_9GAMM</name>
<accession>A0A370DHM8</accession>
<dbReference type="Proteomes" id="UP000254771">
    <property type="component" value="Unassembled WGS sequence"/>
</dbReference>
<keyword evidence="2" id="KW-0479">Metal-binding</keyword>
<dbReference type="Pfam" id="PF00293">
    <property type="entry name" value="NUDIX"/>
    <property type="match status" value="1"/>
</dbReference>
<comment type="cofactor">
    <cofactor evidence="1">
        <name>Mg(2+)</name>
        <dbReference type="ChEBI" id="CHEBI:18420"/>
    </cofactor>
</comment>
<evidence type="ECO:0000313" key="7">
    <source>
        <dbReference type="Proteomes" id="UP000254771"/>
    </source>
</evidence>
<protein>
    <submittedName>
        <fullName evidence="6">NUDIX hydrolase</fullName>
    </submittedName>
</protein>
<dbReference type="GO" id="GO:0046872">
    <property type="term" value="F:metal ion binding"/>
    <property type="evidence" value="ECO:0007669"/>
    <property type="project" value="UniProtKB-KW"/>
</dbReference>
<keyword evidence="7" id="KW-1185">Reference proteome</keyword>